<protein>
    <submittedName>
        <fullName evidence="1">Uncharacterized protein</fullName>
    </submittedName>
</protein>
<organism evidence="1 2">
    <name type="scientific">Oryzias melastigma</name>
    <name type="common">Marine medaka</name>
    <dbReference type="NCBI Taxonomy" id="30732"/>
    <lineage>
        <taxon>Eukaryota</taxon>
        <taxon>Metazoa</taxon>
        <taxon>Chordata</taxon>
        <taxon>Craniata</taxon>
        <taxon>Vertebrata</taxon>
        <taxon>Euteleostomi</taxon>
        <taxon>Actinopterygii</taxon>
        <taxon>Neopterygii</taxon>
        <taxon>Teleostei</taxon>
        <taxon>Neoteleostei</taxon>
        <taxon>Acanthomorphata</taxon>
        <taxon>Ovalentaria</taxon>
        <taxon>Atherinomorphae</taxon>
        <taxon>Beloniformes</taxon>
        <taxon>Adrianichthyidae</taxon>
        <taxon>Oryziinae</taxon>
        <taxon>Oryzias</taxon>
    </lineage>
</organism>
<dbReference type="EMBL" id="WKFB01000122">
    <property type="protein sequence ID" value="KAF6734979.1"/>
    <property type="molecule type" value="Genomic_DNA"/>
</dbReference>
<proteinExistence type="predicted"/>
<dbReference type="AlphaFoldDB" id="A0A834KXV2"/>
<gene>
    <name evidence="1" type="ORF">FQA47_006454</name>
</gene>
<dbReference type="Proteomes" id="UP000646548">
    <property type="component" value="Unassembled WGS sequence"/>
</dbReference>
<accession>A0A834KXV2</accession>
<reference evidence="1" key="1">
    <citation type="journal article" name="BMC Genomics">
        <title>Long-read sequencing and de novo genome assembly of marine medaka (Oryzias melastigma).</title>
        <authorList>
            <person name="Liang P."/>
            <person name="Saqib H.S.A."/>
            <person name="Ni X."/>
            <person name="Shen Y."/>
        </authorList>
    </citation>
    <scope>NUCLEOTIDE SEQUENCE</scope>
    <source>
        <strain evidence="1">Bigg-433</strain>
    </source>
</reference>
<name>A0A834KXV2_ORYME</name>
<evidence type="ECO:0000313" key="2">
    <source>
        <dbReference type="Proteomes" id="UP000646548"/>
    </source>
</evidence>
<sequence>MNRTSDPAAGAPHLENPPPRVKERLWRSYSIFTDLGWGVGWAVFKPPHFSYWTSPPFKKYGSSGMCGKDWGVLRKNDQNLLSRMSHPEGM</sequence>
<comment type="caution">
    <text evidence="1">The sequence shown here is derived from an EMBL/GenBank/DDBJ whole genome shotgun (WGS) entry which is preliminary data.</text>
</comment>
<evidence type="ECO:0000313" key="1">
    <source>
        <dbReference type="EMBL" id="KAF6734979.1"/>
    </source>
</evidence>